<proteinExistence type="predicted"/>
<gene>
    <name evidence="1" type="ORF">PAALTS15_00845</name>
</gene>
<organism evidence="1 2">
    <name type="scientific">Paenibacillus alvei TS-15</name>
    <dbReference type="NCBI Taxonomy" id="1117108"/>
    <lineage>
        <taxon>Bacteria</taxon>
        <taxon>Bacillati</taxon>
        <taxon>Bacillota</taxon>
        <taxon>Bacilli</taxon>
        <taxon>Bacillales</taxon>
        <taxon>Paenibacillaceae</taxon>
        <taxon>Paenibacillus</taxon>
    </lineage>
</organism>
<reference evidence="1 2" key="1">
    <citation type="submission" date="2013-05" db="EMBL/GenBank/DDBJ databases">
        <authorList>
            <person name="Strain E.A."/>
            <person name="Brown E."/>
            <person name="Allard M.W."/>
            <person name="Luo Y.L."/>
        </authorList>
    </citation>
    <scope>NUCLEOTIDE SEQUENCE [LARGE SCALE GENOMIC DNA]</scope>
    <source>
        <strain evidence="1 2">TS-15</strain>
    </source>
</reference>
<evidence type="ECO:0000313" key="2">
    <source>
        <dbReference type="Proteomes" id="UP000015344"/>
    </source>
</evidence>
<dbReference type="EMBL" id="ATMT01000002">
    <property type="protein sequence ID" value="EPY09163.1"/>
    <property type="molecule type" value="Genomic_DNA"/>
</dbReference>
<sequence>MSTAPKISYNTRKFDEIPAVDFMNVMKFPFCSEGNHFVEMLIDGNCIFTYPLLVRLREGYKNESVFYLFS</sequence>
<dbReference type="Proteomes" id="UP000015344">
    <property type="component" value="Unassembled WGS sequence"/>
</dbReference>
<comment type="caution">
    <text evidence="1">The sequence shown here is derived from an EMBL/GenBank/DDBJ whole genome shotgun (WGS) entry which is preliminary data.</text>
</comment>
<name>S9SYH6_PAEAL</name>
<dbReference type="AlphaFoldDB" id="S9SYH6"/>
<protein>
    <submittedName>
        <fullName evidence="1">Uncharacterized protein</fullName>
    </submittedName>
</protein>
<evidence type="ECO:0000313" key="1">
    <source>
        <dbReference type="EMBL" id="EPY09163.1"/>
    </source>
</evidence>
<accession>S9SYH6</accession>